<evidence type="ECO:0000259" key="11">
    <source>
        <dbReference type="PROSITE" id="PS50990"/>
    </source>
</evidence>
<keyword evidence="6 8" id="KW-1133">Transmembrane helix</keyword>
<dbReference type="PANTHER" id="PTHR43394:SF1">
    <property type="entry name" value="ATP-BINDING CASSETTE SUB-FAMILY B MEMBER 10, MITOCHONDRIAL"/>
    <property type="match status" value="1"/>
</dbReference>
<feature type="domain" description="ABC transmembrane type-1" evidence="10">
    <location>
        <begin position="163"/>
        <end position="444"/>
    </location>
</feature>
<keyword evidence="5" id="KW-0067">ATP-binding</keyword>
<dbReference type="InterPro" id="IPR005074">
    <property type="entry name" value="Peptidase_C39"/>
</dbReference>
<dbReference type="SMART" id="SM00382">
    <property type="entry name" value="AAA"/>
    <property type="match status" value="1"/>
</dbReference>
<feature type="domain" description="ABC transporter" evidence="9">
    <location>
        <begin position="477"/>
        <end position="712"/>
    </location>
</feature>
<keyword evidence="4" id="KW-0378">Hydrolase</keyword>
<dbReference type="PROSITE" id="PS50929">
    <property type="entry name" value="ABC_TM1F"/>
    <property type="match status" value="1"/>
</dbReference>
<dbReference type="RefSeq" id="WP_216873068.1">
    <property type="nucleotide sequence ID" value="NZ_JAERQM010000001.1"/>
</dbReference>
<keyword evidence="2 8" id="KW-0812">Transmembrane</keyword>
<comment type="subcellular location">
    <subcellularLocation>
        <location evidence="1">Membrane</location>
        <topology evidence="1">Multi-pass membrane protein</topology>
    </subcellularLocation>
</comment>
<feature type="transmembrane region" description="Helical" evidence="8">
    <location>
        <begin position="300"/>
        <end position="320"/>
    </location>
</feature>
<dbReference type="Proteomes" id="UP000689967">
    <property type="component" value="Unassembled WGS sequence"/>
</dbReference>
<dbReference type="InterPro" id="IPR011527">
    <property type="entry name" value="ABC1_TM_dom"/>
</dbReference>
<feature type="transmembrane region" description="Helical" evidence="8">
    <location>
        <begin position="199"/>
        <end position="219"/>
    </location>
</feature>
<evidence type="ECO:0000256" key="5">
    <source>
        <dbReference type="ARBA" id="ARBA00022840"/>
    </source>
</evidence>
<evidence type="ECO:0000256" key="4">
    <source>
        <dbReference type="ARBA" id="ARBA00022801"/>
    </source>
</evidence>
<dbReference type="InterPro" id="IPR003593">
    <property type="entry name" value="AAA+_ATPase"/>
</dbReference>
<protein>
    <submittedName>
        <fullName evidence="12">Peptidase domain-containing ABC transporter</fullName>
    </submittedName>
</protein>
<dbReference type="InterPro" id="IPR003439">
    <property type="entry name" value="ABC_transporter-like_ATP-bd"/>
</dbReference>
<dbReference type="Pfam" id="PF00005">
    <property type="entry name" value="ABC_tran"/>
    <property type="match status" value="1"/>
</dbReference>
<evidence type="ECO:0000313" key="13">
    <source>
        <dbReference type="Proteomes" id="UP000689967"/>
    </source>
</evidence>
<evidence type="ECO:0000259" key="10">
    <source>
        <dbReference type="PROSITE" id="PS50929"/>
    </source>
</evidence>
<proteinExistence type="predicted"/>
<evidence type="ECO:0000256" key="6">
    <source>
        <dbReference type="ARBA" id="ARBA00022989"/>
    </source>
</evidence>
<reference evidence="12 13" key="1">
    <citation type="submission" date="2021-01" db="EMBL/GenBank/DDBJ databases">
        <title>Roseomonas sp. nov, a bacterium isolated from an oil production mixture in Yumen Oilfield.</title>
        <authorList>
            <person name="Wu D."/>
        </authorList>
    </citation>
    <scope>NUCLEOTIDE SEQUENCE [LARGE SCALE GENOMIC DNA]</scope>
    <source>
        <strain evidence="12 13">ROY-5-3</strain>
    </source>
</reference>
<feature type="transmembrane region" description="Helical" evidence="8">
    <location>
        <begin position="162"/>
        <end position="187"/>
    </location>
</feature>
<dbReference type="PROSITE" id="PS50990">
    <property type="entry name" value="PEPTIDASE_C39"/>
    <property type="match status" value="1"/>
</dbReference>
<sequence>MTVADRRLAPELTALRCVFLVAMHHGLQLAPDELPQPGHGDMVPEVLRALQGTGLKAQALRRAGWDKAAGLGTAYPALVLRSDGSWVILIHILDDADGQPVAAVLDPVREAEGVRLMPRAEFLAEWSGTLVLVKRVHALTDEEQPFGLRWFLPEIIRHRRCFAGVAIAALVANLIGFAIPLLFQVLIDKVITHQAWRTLYVVVGAFVLLTVFDALFGYMRQQLMLLASNKIDARLGARTFRHLLSLPLSFFESHAAGVLVRHMQQTEKLRHFLTGRLFQTLLDAALLPILLLFLAMYSGVLTAVVLGFSLAIALVIGAMVPSFRARLNRLYETEGARQAHLVETLHNMRAVKSLVLEGARQADWDRKLAAAVRQHAAVGRIGAAGSVATGALEKLMQIAVLATGATLVFDGQLTMGALVAFTMLSGRVSGPLVQIVALINEYQEAALSVRMLGTVMNTTPERTGTTRMARPAISGRLAFEDVTFRYPGAATPALDRVSFQVEEGQVIGVVGRSGSGKTTITRLIQAIHAPQSGLIHLDGVDLRHIDLNHLRRSIGVVLQDNLLFRGSIRANIAATRPDAGLDEIIEVARLAGAQEFIDRLPMSYDTLVEEGASNFSGGQRQRIAIARALLTRPRLLIFDEATSALDPDSEAIIQRNLAEIARGRTMVIVSHRLSSLVKSDAILVLEQGRLLDCAPHGVLLERCEIYRHLWQQQTQFIH</sequence>
<dbReference type="Pfam" id="PF00664">
    <property type="entry name" value="ABC_membrane"/>
    <property type="match status" value="1"/>
</dbReference>
<evidence type="ECO:0000256" key="1">
    <source>
        <dbReference type="ARBA" id="ARBA00004141"/>
    </source>
</evidence>
<evidence type="ECO:0000256" key="3">
    <source>
        <dbReference type="ARBA" id="ARBA00022741"/>
    </source>
</evidence>
<evidence type="ECO:0000256" key="8">
    <source>
        <dbReference type="SAM" id="Phobius"/>
    </source>
</evidence>
<keyword evidence="7 8" id="KW-0472">Membrane</keyword>
<evidence type="ECO:0000256" key="7">
    <source>
        <dbReference type="ARBA" id="ARBA00023136"/>
    </source>
</evidence>
<organism evidence="12 13">
    <name type="scientific">Falsiroseomonas oleicola</name>
    <dbReference type="NCBI Taxonomy" id="2801474"/>
    <lineage>
        <taxon>Bacteria</taxon>
        <taxon>Pseudomonadati</taxon>
        <taxon>Pseudomonadota</taxon>
        <taxon>Alphaproteobacteria</taxon>
        <taxon>Acetobacterales</taxon>
        <taxon>Roseomonadaceae</taxon>
        <taxon>Falsiroseomonas</taxon>
    </lineage>
</organism>
<name>A0ABS6H4L7_9PROT</name>
<dbReference type="PANTHER" id="PTHR43394">
    <property type="entry name" value="ATP-DEPENDENT PERMEASE MDL1, MITOCHONDRIAL"/>
    <property type="match status" value="1"/>
</dbReference>
<gene>
    <name evidence="12" type="ORF">JJQ90_03600</name>
</gene>
<dbReference type="PROSITE" id="PS50893">
    <property type="entry name" value="ABC_TRANSPORTER_2"/>
    <property type="match status" value="1"/>
</dbReference>
<feature type="domain" description="Peptidase C39" evidence="11">
    <location>
        <begin position="7"/>
        <end position="133"/>
    </location>
</feature>
<evidence type="ECO:0000259" key="9">
    <source>
        <dbReference type="PROSITE" id="PS50893"/>
    </source>
</evidence>
<dbReference type="CDD" id="cd18783">
    <property type="entry name" value="ABC_6TM_PrtD_LapB_HlyB_like"/>
    <property type="match status" value="1"/>
</dbReference>
<dbReference type="EMBL" id="JAERQM010000001">
    <property type="protein sequence ID" value="MBU8542772.1"/>
    <property type="molecule type" value="Genomic_DNA"/>
</dbReference>
<keyword evidence="13" id="KW-1185">Reference proteome</keyword>
<feature type="transmembrane region" description="Helical" evidence="8">
    <location>
        <begin position="272"/>
        <end position="294"/>
    </location>
</feature>
<evidence type="ECO:0000256" key="2">
    <source>
        <dbReference type="ARBA" id="ARBA00022692"/>
    </source>
</evidence>
<evidence type="ECO:0000313" key="12">
    <source>
        <dbReference type="EMBL" id="MBU8542772.1"/>
    </source>
</evidence>
<keyword evidence="3" id="KW-0547">Nucleotide-binding</keyword>
<comment type="caution">
    <text evidence="12">The sequence shown here is derived from an EMBL/GenBank/DDBJ whole genome shotgun (WGS) entry which is preliminary data.</text>
</comment>
<accession>A0ABS6H4L7</accession>
<dbReference type="PROSITE" id="PS00211">
    <property type="entry name" value="ABC_TRANSPORTER_1"/>
    <property type="match status" value="1"/>
</dbReference>
<dbReference type="InterPro" id="IPR039421">
    <property type="entry name" value="Type_1_exporter"/>
</dbReference>
<dbReference type="InterPro" id="IPR017871">
    <property type="entry name" value="ABC_transporter-like_CS"/>
</dbReference>